<evidence type="ECO:0000256" key="1">
    <source>
        <dbReference type="SAM" id="Coils"/>
    </source>
</evidence>
<comment type="caution">
    <text evidence="2">The sequence shown here is derived from an EMBL/GenBank/DDBJ whole genome shotgun (WGS) entry which is preliminary data.</text>
</comment>
<evidence type="ECO:0000313" key="2">
    <source>
        <dbReference type="EMBL" id="KAE9976304.1"/>
    </source>
</evidence>
<dbReference type="EMBL" id="WNWR01000503">
    <property type="protein sequence ID" value="KAE9976304.1"/>
    <property type="molecule type" value="Genomic_DNA"/>
</dbReference>
<feature type="coiled-coil region" evidence="1">
    <location>
        <begin position="11"/>
        <end position="38"/>
    </location>
</feature>
<dbReference type="Proteomes" id="UP000490939">
    <property type="component" value="Unassembled WGS sequence"/>
</dbReference>
<keyword evidence="3" id="KW-1185">Reference proteome</keyword>
<reference evidence="2 3" key="1">
    <citation type="submission" date="2019-07" db="EMBL/GenBank/DDBJ databases">
        <title>Venturia inaequalis Genome Resource.</title>
        <authorList>
            <person name="Lichtner F.J."/>
        </authorList>
    </citation>
    <scope>NUCLEOTIDE SEQUENCE [LARGE SCALE GENOMIC DNA]</scope>
    <source>
        <strain evidence="2 3">DMI_063113</strain>
    </source>
</reference>
<dbReference type="AlphaFoldDB" id="A0A8H3UTG7"/>
<proteinExistence type="predicted"/>
<name>A0A8H3UTG7_VENIN</name>
<gene>
    <name evidence="2" type="ORF">EG327_008177</name>
</gene>
<accession>A0A8H3UTG7</accession>
<protein>
    <submittedName>
        <fullName evidence="2">Uncharacterized protein</fullName>
    </submittedName>
</protein>
<keyword evidence="1" id="KW-0175">Coiled coil</keyword>
<sequence>MSTFNAVRNHLALIQNDADRLLKDINRLEEDHEENRTSIGQCDKEFAQAKAAEDKVHAELEKAWKKTDKFKNKQRKLDRRQADIQSEQAAKWGQYKIKSALVHELRILCRESFAFPKNGKRPLPNNSYDQIGPLKKTKACSAPAGLIEDDEEYGAPVEKAISGLRNEICVYGEEEAELKLEIEADSHAICSTKPEATPLRPDDLLTKFDTSMSRLLTKEQLAATHFALTTDFAKTTTKYTYASTGLKAVTAKWEQINANADYFADLRVKKAKHLAEQAGWQRGLIEVEERLYDIGEQESSNSDAKLEATQLRVKRERLIALLEKVPEALQSIEMLFEPVSNLHGWEIKTNATPVDGYDYL</sequence>
<evidence type="ECO:0000313" key="3">
    <source>
        <dbReference type="Proteomes" id="UP000490939"/>
    </source>
</evidence>
<organism evidence="2 3">
    <name type="scientific">Venturia inaequalis</name>
    <name type="common">Apple scab fungus</name>
    <dbReference type="NCBI Taxonomy" id="5025"/>
    <lineage>
        <taxon>Eukaryota</taxon>
        <taxon>Fungi</taxon>
        <taxon>Dikarya</taxon>
        <taxon>Ascomycota</taxon>
        <taxon>Pezizomycotina</taxon>
        <taxon>Dothideomycetes</taxon>
        <taxon>Pleosporomycetidae</taxon>
        <taxon>Venturiales</taxon>
        <taxon>Venturiaceae</taxon>
        <taxon>Venturia</taxon>
    </lineage>
</organism>